<accession>A0A2T0BCR2</accession>
<dbReference type="Proteomes" id="UP000239471">
    <property type="component" value="Unassembled WGS sequence"/>
</dbReference>
<dbReference type="Gene3D" id="1.25.10.10">
    <property type="entry name" value="Leucine-rich Repeat Variant"/>
    <property type="match status" value="1"/>
</dbReference>
<dbReference type="InterPro" id="IPR011989">
    <property type="entry name" value="ARM-like"/>
</dbReference>
<sequence length="361" mass="42446">MFSDNMKSFIIINIYFLISINIILLFAIYYQTIKDEVKNKWYEKVISNLKPKVLDYIENEYKGAKLKEILKKDFCKNKAIDIMLDYSEKNDLDINKKFTDLDLDSFIIKKIQKKVSIVYVRKLAFMKVETAYNRLLETSSSQDLDISYMSFIGLSMMNISLQKKIIVIRKLLFSNIHSDRIIEILNKFELSFGQWLELLEEEESAEGKVVFIKNINQKQEIKIEENCDRLLKFLKDEKEIKIATILAISNSKNEKYIDELISIYENNKNWEVRVAVAKGLSNFNFQNVHETLLKMTRDKEWWIRFNAVKSIISMGEEGIFALIDLSLESEDKNISELAYSFLSSNKDVYNIVNKIIKNNEV</sequence>
<keyword evidence="1" id="KW-0812">Transmembrane</keyword>
<proteinExistence type="predicted"/>
<dbReference type="InterPro" id="IPR016024">
    <property type="entry name" value="ARM-type_fold"/>
</dbReference>
<name>A0A2T0BCR2_9CLOT</name>
<dbReference type="Pfam" id="PF13646">
    <property type="entry name" value="HEAT_2"/>
    <property type="match status" value="1"/>
</dbReference>
<evidence type="ECO:0008006" key="4">
    <source>
        <dbReference type="Google" id="ProtNLM"/>
    </source>
</evidence>
<evidence type="ECO:0000313" key="2">
    <source>
        <dbReference type="EMBL" id="PRR81689.1"/>
    </source>
</evidence>
<keyword evidence="3" id="KW-1185">Reference proteome</keyword>
<protein>
    <recommendedName>
        <fullName evidence="4">HEAT repeat protein</fullName>
    </recommendedName>
</protein>
<keyword evidence="1" id="KW-1133">Transmembrane helix</keyword>
<feature type="transmembrane region" description="Helical" evidence="1">
    <location>
        <begin position="12"/>
        <end position="30"/>
    </location>
</feature>
<dbReference type="SUPFAM" id="SSF48371">
    <property type="entry name" value="ARM repeat"/>
    <property type="match status" value="1"/>
</dbReference>
<reference evidence="2 3" key="1">
    <citation type="submission" date="2018-03" db="EMBL/GenBank/DDBJ databases">
        <title>Genome sequence of Clostridium vincentii DSM 10228.</title>
        <authorList>
            <person name="Poehlein A."/>
            <person name="Daniel R."/>
        </authorList>
    </citation>
    <scope>NUCLEOTIDE SEQUENCE [LARGE SCALE GENOMIC DNA]</scope>
    <source>
        <strain evidence="2 3">DSM 10228</strain>
    </source>
</reference>
<comment type="caution">
    <text evidence="2">The sequence shown here is derived from an EMBL/GenBank/DDBJ whole genome shotgun (WGS) entry which is preliminary data.</text>
</comment>
<evidence type="ECO:0000256" key="1">
    <source>
        <dbReference type="SAM" id="Phobius"/>
    </source>
</evidence>
<organism evidence="2 3">
    <name type="scientific">Clostridium vincentii</name>
    <dbReference type="NCBI Taxonomy" id="52704"/>
    <lineage>
        <taxon>Bacteria</taxon>
        <taxon>Bacillati</taxon>
        <taxon>Bacillota</taxon>
        <taxon>Clostridia</taxon>
        <taxon>Eubacteriales</taxon>
        <taxon>Clostridiaceae</taxon>
        <taxon>Clostridium</taxon>
    </lineage>
</organism>
<evidence type="ECO:0000313" key="3">
    <source>
        <dbReference type="Proteomes" id="UP000239471"/>
    </source>
</evidence>
<gene>
    <name evidence="2" type="ORF">CLVI_22980</name>
</gene>
<dbReference type="EMBL" id="PVXQ01000025">
    <property type="protein sequence ID" value="PRR81689.1"/>
    <property type="molecule type" value="Genomic_DNA"/>
</dbReference>
<dbReference type="OrthoDB" id="2112914at2"/>
<dbReference type="AlphaFoldDB" id="A0A2T0BCR2"/>
<keyword evidence="1" id="KW-0472">Membrane</keyword>